<dbReference type="PANTHER" id="PTHR32387:SF0">
    <property type="entry name" value="PROTEIN NO VEIN"/>
    <property type="match status" value="1"/>
</dbReference>
<feature type="compositionally biased region" description="Basic and acidic residues" evidence="1">
    <location>
        <begin position="1"/>
        <end position="11"/>
    </location>
</feature>
<feature type="domain" description="Sacsin/Nov" evidence="2">
    <location>
        <begin position="1182"/>
        <end position="1250"/>
    </location>
</feature>
<dbReference type="NCBIfam" id="NF047352">
    <property type="entry name" value="P_loop_sacsin"/>
    <property type="match status" value="1"/>
</dbReference>
<evidence type="ECO:0000256" key="1">
    <source>
        <dbReference type="SAM" id="MobiDB-lite"/>
    </source>
</evidence>
<dbReference type="OMA" id="PLEVHVN"/>
<evidence type="ECO:0000313" key="4">
    <source>
        <dbReference type="Proteomes" id="UP000824469"/>
    </source>
</evidence>
<sequence>MADPFRNEHQLRPPWPPTAVQGFNRNREKQQQASGSRNRPPRVGNSDSPSRGQKQHGGYQHLVAGADQAAMDAHKEALATGETITAFKIIQSMLSILKVDSLDSLGLRIQDIPSLYKIVILEGKVNAFVQCYVAVRRITTLYDLSVDICRHEEVEDFERLGLGPLVRHPLIMHYFAPPEDIVTAFKITTEQIVSHLSVFLYKHHEKNKQVEEFLSFLAKKQKVSSPEQLCIHVRSLGMHIRLLWGIKQVEKDLARKVEAEIAKEKEIERKKKLSELQSNVTFDLSNLSINNNFGGSECDPKYVMFEKDRSSDDDVVLYRKKAMISATRKTDHQFQKSSSSCPLASEEEEWSQLKSHLSTEKFVVGSSDYNEDLGGSKLQNASRRKKNILQSKKSLGSDPCPSTEEERTQVGQELLMQEFTYGRIKNVVISGQELIIFIAAWRNVCRELSVSQVLKTMLEMQGTITKKGWKWSEKKLKRLCNFFTMQPAIGLLNVAVISMKMGLWDTILELNQQEGIMTKETSREETQVQSPEEESSILSTKTGLSACDIIQRVIKFFEVDSIECSQEGELATAECFIMLRKILHCEKWVVKQFSVQDFACLGFGDFLNFLENNLSQLPLKISKMSTAHKATDSPVIAYVARNQLLHFLSQAAWELGDDTMLTKEEISVLLHKQFPFISFELSDSHSVEEIMNCIRKFRCLSQQKKTGYSAAMLARSSINDQLRFRSHASKWASESLKAAGTLGHMTSVDALKCLLKAPMLSDLEGWSHWDCIFAPTLGPMLKWLENEENSNNLVCLVTRSGKMLRIDGSATLDEFLAAVVKGCAKQTAIQFVSIVSLYGGTHHSPIALMKSHFRWAIGALAKNFAEHFEDAAISDMGKSNYCINCRKSWLGGGNFGCDSGQAAVLGESHTSVNIDYAEKSQNIEKPVRAVKVAARFLLDCFVCIPPEFHTFAAQIFLSGFGTLSADASQTILDECILSDERLMLHEIGLSIGITEWIKDYQVFSLNASLAGMSLLECQEGNNNIQSSGQDDTKCEAGINQLEGIHCSDLNSIEKKKNSPNEPKSQYLNDHGLVQAKSKDCVISMPKSEGSLRCGLVQIPDTSQEEDAKRIIEAIRCEEFGLDLEFQCNETNLLKKQHARLGRALHCLSQELYSRDSHFILELVQNADDNCYPAYVEPTLAFILQSTRVVVFNNELGFTAKNIRALCDVGNSTKKGSSAGYIGHKGIGFKSVFQVTDAPEIHSNGFHVKFDVTEGEIGFILPTYVAPLCNLNSLCMDLIDENNKLDVSVWKTCIVLPFKNSCQEGTGMRSCASKFVDLHPSLLLFLHRIRRIIVRDSLTNSLKIMRREDMGNGLLNVSHGKEKTTWLMASRKLNAGSLRPGVQTTEIAMAFALCEDQSGGYGPCLEQQPVFAFLPLRAYGFKFILQGDFILPSSREEVVEDNAWNQWLLSEFPELFVGAAVSFMGLPCYESYTGKAVTLYMRYVPLVGEVVGFFSPLPGMILSKLRASPCLPSESKDQPWVLPCKVLRGWTDQIRILLPDDLLNNHLGLGYLHRDVNLSDPLAAALGVHAYGPGILIEIMKSLCNKKDALRDLGLNWIGSWLVALDDCLRFQPIGPEAYLEVKQEYNFLNDLRKIPFIPLSDGSYTSLAEGFIWLPCEATEAGIDAQILKNFSKLYSELRAVHSSLFFTPTVGDVTVRGDSDMIVHMLLYVGVGQLSAHEVVMTHILQAMSSGECMSKDELCLTEYLAYTMLHLQSNCCFCYLEREKIILELQKKAVIVTNNGYKLASSEPLHFSREFGNRIDMRKILAGTNVVWNEIDSVYLQFSSSEVQALNLSQWRMFFKELGVTDFVQVLNVEKTVEDQSCSIWKDMEWDDHVDAVGWTVNDWESRELVDILTALSSSSKNVEQCSCLLEVLDNVWDDIFGAKRATYWSGSPDEKKGKYTEASCILEIRRHCWVKSKFNGKLCFPTDLFFDFDDVKSILGSHAPYANPQVHNRKLVAAIGFRTEVCKKDALNLLYEWSKSECIFKASTSQMGRLYSFLWTRMDTCKEEVASHFQVNSYIFVPLTDESNPDDMAEGMFYSVDQVYWRDPTGCLDLLKKGAPPSDKLPFSHKMCLRALYQIYPNLHNFFVNGCCVQESPDFDGYVKILQNLSRIIQPSKAYKEAIEVLYKWGEDVEFERVDCKEISRWKDCLHDFKCSVLPTTQGKWVSLHKRVGLVCWCDDVELGNQFRNCDGMYFIHLHAGGKFDEIRGKDTVPNKVITLMCAMGIPSLSE</sequence>
<feature type="region of interest" description="Disordered" evidence="1">
    <location>
        <begin position="1"/>
        <end position="57"/>
    </location>
</feature>
<dbReference type="Pfam" id="PF25794">
    <property type="entry name" value="SACS"/>
    <property type="match status" value="1"/>
</dbReference>
<dbReference type="GO" id="GO:0010305">
    <property type="term" value="P:leaf vascular tissue pattern formation"/>
    <property type="evidence" value="ECO:0007669"/>
    <property type="project" value="TreeGrafter"/>
</dbReference>
<name>A0AA38BQ34_TAXCH</name>
<comment type="caution">
    <text evidence="3">The sequence shown here is derived from an EMBL/GenBank/DDBJ whole genome shotgun (WGS) entry which is preliminary data.</text>
</comment>
<dbReference type="GO" id="GO:0005634">
    <property type="term" value="C:nucleus"/>
    <property type="evidence" value="ECO:0007669"/>
    <property type="project" value="TreeGrafter"/>
</dbReference>
<dbReference type="EMBL" id="JAHRHJ020003813">
    <property type="protein sequence ID" value="KAH9288605.1"/>
    <property type="molecule type" value="Genomic_DNA"/>
</dbReference>
<dbReference type="InterPro" id="IPR036890">
    <property type="entry name" value="HATPase_C_sf"/>
</dbReference>
<proteinExistence type="predicted"/>
<organism evidence="3 4">
    <name type="scientific">Taxus chinensis</name>
    <name type="common">Chinese yew</name>
    <name type="synonym">Taxus wallichiana var. chinensis</name>
    <dbReference type="NCBI Taxonomy" id="29808"/>
    <lineage>
        <taxon>Eukaryota</taxon>
        <taxon>Viridiplantae</taxon>
        <taxon>Streptophyta</taxon>
        <taxon>Embryophyta</taxon>
        <taxon>Tracheophyta</taxon>
        <taxon>Spermatophyta</taxon>
        <taxon>Pinopsida</taxon>
        <taxon>Pinidae</taxon>
        <taxon>Conifers II</taxon>
        <taxon>Cupressales</taxon>
        <taxon>Taxaceae</taxon>
        <taxon>Taxus</taxon>
    </lineage>
</organism>
<dbReference type="GO" id="GO:0009793">
    <property type="term" value="P:embryo development ending in seed dormancy"/>
    <property type="evidence" value="ECO:0007669"/>
    <property type="project" value="TreeGrafter"/>
</dbReference>
<dbReference type="InterPro" id="IPR052957">
    <property type="entry name" value="Auxin_embryo_med"/>
</dbReference>
<protein>
    <recommendedName>
        <fullName evidence="2">Sacsin/Nov domain-containing protein</fullName>
    </recommendedName>
</protein>
<feature type="region of interest" description="Disordered" evidence="1">
    <location>
        <begin position="519"/>
        <end position="539"/>
    </location>
</feature>
<dbReference type="Proteomes" id="UP000824469">
    <property type="component" value="Unassembled WGS sequence"/>
</dbReference>
<gene>
    <name evidence="3" type="ORF">KI387_032722</name>
</gene>
<dbReference type="Gene3D" id="3.30.565.10">
    <property type="entry name" value="Histidine kinase-like ATPase, C-terminal domain"/>
    <property type="match status" value="1"/>
</dbReference>
<dbReference type="GO" id="GO:0048364">
    <property type="term" value="P:root development"/>
    <property type="evidence" value="ECO:0007669"/>
    <property type="project" value="TreeGrafter"/>
</dbReference>
<dbReference type="PANTHER" id="PTHR32387">
    <property type="entry name" value="WU:FJ29H11"/>
    <property type="match status" value="1"/>
</dbReference>
<keyword evidence="4" id="KW-1185">Reference proteome</keyword>
<reference evidence="3 4" key="1">
    <citation type="journal article" date="2021" name="Nat. Plants">
        <title>The Taxus genome provides insights into paclitaxel biosynthesis.</title>
        <authorList>
            <person name="Xiong X."/>
            <person name="Gou J."/>
            <person name="Liao Q."/>
            <person name="Li Y."/>
            <person name="Zhou Q."/>
            <person name="Bi G."/>
            <person name="Li C."/>
            <person name="Du R."/>
            <person name="Wang X."/>
            <person name="Sun T."/>
            <person name="Guo L."/>
            <person name="Liang H."/>
            <person name="Lu P."/>
            <person name="Wu Y."/>
            <person name="Zhang Z."/>
            <person name="Ro D.K."/>
            <person name="Shang Y."/>
            <person name="Huang S."/>
            <person name="Yan J."/>
        </authorList>
    </citation>
    <scope>NUCLEOTIDE SEQUENCE [LARGE SCALE GENOMIC DNA]</scope>
    <source>
        <strain evidence="3">Ta-2019</strain>
    </source>
</reference>
<evidence type="ECO:0000259" key="2">
    <source>
        <dbReference type="Pfam" id="PF25794"/>
    </source>
</evidence>
<accession>A0AA38BQ34</accession>
<feature type="non-terminal residue" evidence="3">
    <location>
        <position position="1"/>
    </location>
</feature>
<dbReference type="SUPFAM" id="SSF55874">
    <property type="entry name" value="ATPase domain of HSP90 chaperone/DNA topoisomerase II/histidine kinase"/>
    <property type="match status" value="1"/>
</dbReference>
<evidence type="ECO:0000313" key="3">
    <source>
        <dbReference type="EMBL" id="KAH9288605.1"/>
    </source>
</evidence>
<dbReference type="InterPro" id="IPR058210">
    <property type="entry name" value="SACS/Nov_dom"/>
</dbReference>